<dbReference type="EMBL" id="CP014671">
    <property type="protein sequence ID" value="ANX03847.1"/>
    <property type="molecule type" value="Genomic_DNA"/>
</dbReference>
<evidence type="ECO:0000313" key="2">
    <source>
        <dbReference type="EMBL" id="ANX03847.1"/>
    </source>
</evidence>
<dbReference type="STRING" id="1810504.PG2T_06320"/>
<dbReference type="KEGG" id="gbi:PG2T_06320"/>
<name>A0A1B1YT27_9GAMM</name>
<reference evidence="3" key="1">
    <citation type="submission" date="2016-03" db="EMBL/GenBank/DDBJ databases">
        <title>Complete genome sequence of Solimmundus cernigliae, representing a novel lineage of polycyclic aromatic hydrocarbon degraders within the Gammaproteobacteria.</title>
        <authorList>
            <person name="Singleton D.R."/>
            <person name="Dickey A.N."/>
            <person name="Scholl E.H."/>
            <person name="Wright F.A."/>
            <person name="Aitken M.D."/>
        </authorList>
    </citation>
    <scope>NUCLEOTIDE SEQUENCE [LARGE SCALE GENOMIC DNA]</scope>
    <source>
        <strain evidence="3">TR3.2</strain>
    </source>
</reference>
<feature type="compositionally biased region" description="Low complexity" evidence="1">
    <location>
        <begin position="47"/>
        <end position="56"/>
    </location>
</feature>
<proteinExistence type="predicted"/>
<sequence length="86" mass="9018">MTPDSLGHGAIRTWRLEEARRFHVEAPGLELGPKALTDNPLLNRAAASRPGASAAALPHTDLTERPPLMAVDATAGPPERSGISTS</sequence>
<evidence type="ECO:0000256" key="1">
    <source>
        <dbReference type="SAM" id="MobiDB-lite"/>
    </source>
</evidence>
<organism evidence="2 3">
    <name type="scientific">Immundisolibacter cernigliae</name>
    <dbReference type="NCBI Taxonomy" id="1810504"/>
    <lineage>
        <taxon>Bacteria</taxon>
        <taxon>Pseudomonadati</taxon>
        <taxon>Pseudomonadota</taxon>
        <taxon>Gammaproteobacteria</taxon>
        <taxon>Immundisolibacterales</taxon>
        <taxon>Immundisolibacteraceae</taxon>
        <taxon>Immundisolibacter</taxon>
    </lineage>
</organism>
<dbReference type="Proteomes" id="UP000092952">
    <property type="component" value="Chromosome"/>
</dbReference>
<dbReference type="InParanoid" id="A0A1B1YT27"/>
<gene>
    <name evidence="2" type="ORF">PG2T_06320</name>
</gene>
<dbReference type="AlphaFoldDB" id="A0A1B1YT27"/>
<keyword evidence="3" id="KW-1185">Reference proteome</keyword>
<dbReference type="RefSeq" id="WP_068803536.1">
    <property type="nucleotide sequence ID" value="NZ_CP014671.1"/>
</dbReference>
<protein>
    <submittedName>
        <fullName evidence="2">Uncharacterized protein</fullName>
    </submittedName>
</protein>
<feature type="region of interest" description="Disordered" evidence="1">
    <location>
        <begin position="47"/>
        <end position="86"/>
    </location>
</feature>
<evidence type="ECO:0000313" key="3">
    <source>
        <dbReference type="Proteomes" id="UP000092952"/>
    </source>
</evidence>
<accession>A0A1B1YT27</accession>